<sequence>MCCDIYPPSFLPLPQTTPLVAAYGAAVVPPLLVLCSPRFPSGVPVGLNVHISYPMASFHRLAEIRFQ</sequence>
<gene>
    <name evidence="1" type="ORF">AX774_g1130</name>
</gene>
<dbReference type="Proteomes" id="UP000188320">
    <property type="component" value="Unassembled WGS sequence"/>
</dbReference>
<evidence type="ECO:0000313" key="2">
    <source>
        <dbReference type="Proteomes" id="UP000188320"/>
    </source>
</evidence>
<dbReference type="EMBL" id="LSSK01000094">
    <property type="protein sequence ID" value="OMH85324.1"/>
    <property type="molecule type" value="Genomic_DNA"/>
</dbReference>
<comment type="caution">
    <text evidence="1">The sequence shown here is derived from an EMBL/GenBank/DDBJ whole genome shotgun (WGS) entry which is preliminary data.</text>
</comment>
<accession>A0A1R1PWK9</accession>
<protein>
    <submittedName>
        <fullName evidence="1">Uncharacterized protein</fullName>
    </submittedName>
</protein>
<dbReference type="AlphaFoldDB" id="A0A1R1PWK9"/>
<proteinExistence type="predicted"/>
<keyword evidence="2" id="KW-1185">Reference proteome</keyword>
<organism evidence="1 2">
    <name type="scientific">Zancudomyces culisetae</name>
    <name type="common">Gut fungus</name>
    <name type="synonym">Smittium culisetae</name>
    <dbReference type="NCBI Taxonomy" id="1213189"/>
    <lineage>
        <taxon>Eukaryota</taxon>
        <taxon>Fungi</taxon>
        <taxon>Fungi incertae sedis</taxon>
        <taxon>Zoopagomycota</taxon>
        <taxon>Kickxellomycotina</taxon>
        <taxon>Harpellomycetes</taxon>
        <taxon>Harpellales</taxon>
        <taxon>Legeriomycetaceae</taxon>
        <taxon>Zancudomyces</taxon>
    </lineage>
</organism>
<reference evidence="2" key="1">
    <citation type="submission" date="2017-01" db="EMBL/GenBank/DDBJ databases">
        <authorList>
            <person name="Wang Y."/>
            <person name="White M."/>
            <person name="Kvist S."/>
            <person name="Moncalvo J.-M."/>
        </authorList>
    </citation>
    <scope>NUCLEOTIDE SEQUENCE [LARGE SCALE GENOMIC DNA]</scope>
    <source>
        <strain evidence="2">COL-18-3</strain>
    </source>
</reference>
<name>A0A1R1PWK9_ZANCU</name>
<evidence type="ECO:0000313" key="1">
    <source>
        <dbReference type="EMBL" id="OMH85324.1"/>
    </source>
</evidence>